<organism evidence="2 3">
    <name type="scientific">Aquimarina amphilecti</name>
    <dbReference type="NCBI Taxonomy" id="1038014"/>
    <lineage>
        <taxon>Bacteria</taxon>
        <taxon>Pseudomonadati</taxon>
        <taxon>Bacteroidota</taxon>
        <taxon>Flavobacteriia</taxon>
        <taxon>Flavobacteriales</taxon>
        <taxon>Flavobacteriaceae</taxon>
        <taxon>Aquimarina</taxon>
    </lineage>
</organism>
<sequence>MKIIQSFWTKPTYHNSDDANARFNGGWPNQKYAFYSFALSALTINRFYKSNELFTDNRGKELFDDLLELPYSNIHTNLEKINNYHPKLWAFGKLVTCAEQSEPFIHLDNDIFIWDKIPYDIDQYDIIAQNIETNFPGYAKTFKYMLANFDSIPNELINNYYKNGKIQAHNAGFIGGKNNNYFKELYATAKNLIEKNQRHFPHIDIGIFNTIFEQQLGFAITDKNDLKVQYLFDNVQPNFAEIIDLSTVPLISKFIHCIGFAKKSIFACEQIEARLQYHFPEYYKNIKTKLHKLFPDQGFDQEIKPSRLQKIFDFYDFVENVTIEELLTTKFVLKKECIIDFNAEPITIEFTIPYNRKVDKKDLVGWHSILLYFMEPVSIKELYDELSKDEDFLKQFGQDITSFKTRMISFVLEKTLLLEILQPEHVSVSLST</sequence>
<keyword evidence="3" id="KW-1185">Reference proteome</keyword>
<name>A0A1H7TRS3_AQUAM</name>
<feature type="domain" description="DUF6734" evidence="1">
    <location>
        <begin position="1"/>
        <end position="287"/>
    </location>
</feature>
<proteinExistence type="predicted"/>
<dbReference type="OrthoDB" id="771064at2"/>
<protein>
    <recommendedName>
        <fullName evidence="1">DUF6734 domain-containing protein</fullName>
    </recommendedName>
</protein>
<gene>
    <name evidence="2" type="ORF">SAMN04487910_3562</name>
</gene>
<evidence type="ECO:0000313" key="3">
    <source>
        <dbReference type="Proteomes" id="UP000198521"/>
    </source>
</evidence>
<accession>A0A1H7TRS3</accession>
<dbReference type="Pfam" id="PF20508">
    <property type="entry name" value="DUF6734"/>
    <property type="match status" value="1"/>
</dbReference>
<evidence type="ECO:0000259" key="1">
    <source>
        <dbReference type="Pfam" id="PF20508"/>
    </source>
</evidence>
<dbReference type="Proteomes" id="UP000198521">
    <property type="component" value="Unassembled WGS sequence"/>
</dbReference>
<reference evidence="2 3" key="1">
    <citation type="submission" date="2016-10" db="EMBL/GenBank/DDBJ databases">
        <authorList>
            <person name="de Groot N.N."/>
        </authorList>
    </citation>
    <scope>NUCLEOTIDE SEQUENCE [LARGE SCALE GENOMIC DNA]</scope>
    <source>
        <strain evidence="2 3">DSM 25232</strain>
    </source>
</reference>
<dbReference type="STRING" id="1038014.SAMN04487910_3562"/>
<evidence type="ECO:0000313" key="2">
    <source>
        <dbReference type="EMBL" id="SEL87353.1"/>
    </source>
</evidence>
<dbReference type="AlphaFoldDB" id="A0A1H7TRS3"/>
<dbReference type="InterPro" id="IPR046621">
    <property type="entry name" value="DUF6734"/>
</dbReference>
<dbReference type="RefSeq" id="WP_091410930.1">
    <property type="nucleotide sequence ID" value="NZ_FOAB01000006.1"/>
</dbReference>
<dbReference type="EMBL" id="FOAB01000006">
    <property type="protein sequence ID" value="SEL87353.1"/>
    <property type="molecule type" value="Genomic_DNA"/>
</dbReference>